<feature type="active site" description="Charge relay system" evidence="9">
    <location>
        <position position="170"/>
    </location>
</feature>
<accession>A0A4R1B3J7</accession>
<feature type="active site" description="Charge relay system" evidence="9">
    <location>
        <position position="239"/>
    </location>
</feature>
<dbReference type="Gene3D" id="3.40.50.880">
    <property type="match status" value="1"/>
</dbReference>
<dbReference type="OrthoDB" id="9799980at2"/>
<dbReference type="InterPro" id="IPR011811">
    <property type="entry name" value="Peptidase_S51_cyanophycinase"/>
</dbReference>
<organism evidence="10 11">
    <name type="scientific">Flaviaesturariibacter flavus</name>
    <dbReference type="NCBI Taxonomy" id="2502780"/>
    <lineage>
        <taxon>Bacteria</taxon>
        <taxon>Pseudomonadati</taxon>
        <taxon>Bacteroidota</taxon>
        <taxon>Chitinophagia</taxon>
        <taxon>Chitinophagales</taxon>
        <taxon>Chitinophagaceae</taxon>
        <taxon>Flaviaestuariibacter</taxon>
    </lineage>
</organism>
<dbReference type="InterPro" id="IPR005320">
    <property type="entry name" value="Peptidase_S51"/>
</dbReference>
<name>A0A4R1B3J7_9BACT</name>
<evidence type="ECO:0000313" key="11">
    <source>
        <dbReference type="Proteomes" id="UP000295334"/>
    </source>
</evidence>
<evidence type="ECO:0000256" key="6">
    <source>
        <dbReference type="ARBA" id="ARBA00022670"/>
    </source>
</evidence>
<keyword evidence="7 10" id="KW-0378">Hydrolase</keyword>
<comment type="catalytic activity">
    <reaction evidence="1">
        <text>[L-4-(L-arginin-2-N-yl)aspartate](n) + H2O = [L-4-(L-arginin-2-N-yl)aspartate](n-1) + L-4-(L-arginin-2-N-yl)aspartate</text>
        <dbReference type="Rhea" id="RHEA:12845"/>
        <dbReference type="Rhea" id="RHEA-COMP:13728"/>
        <dbReference type="Rhea" id="RHEA-COMP:13734"/>
        <dbReference type="ChEBI" id="CHEBI:15377"/>
        <dbReference type="ChEBI" id="CHEBI:137986"/>
        <dbReference type="ChEBI" id="CHEBI:137991"/>
        <dbReference type="EC" id="3.4.15.6"/>
    </reaction>
</comment>
<evidence type="ECO:0000256" key="1">
    <source>
        <dbReference type="ARBA" id="ARBA00001092"/>
    </source>
</evidence>
<reference evidence="10 11" key="1">
    <citation type="submission" date="2019-03" db="EMBL/GenBank/DDBJ databases">
        <authorList>
            <person name="Kim M.K.M."/>
        </authorList>
    </citation>
    <scope>NUCLEOTIDE SEQUENCE [LARGE SCALE GENOMIC DNA]</scope>
    <source>
        <strain evidence="10 11">17J68-12</strain>
    </source>
</reference>
<protein>
    <recommendedName>
        <fullName evidence="5">Cyanophycinase</fullName>
        <ecNumber evidence="4">3.4.15.6</ecNumber>
    </recommendedName>
</protein>
<evidence type="ECO:0000313" key="10">
    <source>
        <dbReference type="EMBL" id="TCJ12060.1"/>
    </source>
</evidence>
<evidence type="ECO:0000256" key="3">
    <source>
        <dbReference type="ARBA" id="ARBA00006534"/>
    </source>
</evidence>
<dbReference type="AlphaFoldDB" id="A0A4R1B3J7"/>
<evidence type="ECO:0000256" key="8">
    <source>
        <dbReference type="ARBA" id="ARBA00022825"/>
    </source>
</evidence>
<comment type="similarity">
    <text evidence="3">Belongs to the peptidase S51 family.</text>
</comment>
<gene>
    <name evidence="10" type="ORF">EPD60_16010</name>
</gene>
<keyword evidence="10" id="KW-0121">Carboxypeptidase</keyword>
<dbReference type="NCBIfam" id="TIGR02069">
    <property type="entry name" value="cyanophycinase"/>
    <property type="match status" value="1"/>
</dbReference>
<dbReference type="Pfam" id="PF03575">
    <property type="entry name" value="Peptidase_S51"/>
    <property type="match status" value="1"/>
</dbReference>
<proteinExistence type="inferred from homology"/>
<dbReference type="PANTHER" id="PTHR36175:SF1">
    <property type="entry name" value="CYANOPHYCINASE"/>
    <property type="match status" value="1"/>
</dbReference>
<dbReference type="EMBL" id="SJZI01000052">
    <property type="protein sequence ID" value="TCJ12060.1"/>
    <property type="molecule type" value="Genomic_DNA"/>
</dbReference>
<comment type="function">
    <text evidence="2">Exopeptidase that catalyzes the hydrolytic cleavage of multi-L-arginyl-poly-L-aspartic acid (cyanophycin; a water-insoluble reserve polymer) into aspartate-arginine dipeptides.</text>
</comment>
<keyword evidence="8" id="KW-0720">Serine protease</keyword>
<dbReference type="EC" id="3.4.15.6" evidence="4"/>
<dbReference type="CDD" id="cd03145">
    <property type="entry name" value="GAT1_cyanophycinase"/>
    <property type="match status" value="1"/>
</dbReference>
<evidence type="ECO:0000256" key="9">
    <source>
        <dbReference type="PIRSR" id="PIRSR032067-1"/>
    </source>
</evidence>
<evidence type="ECO:0000256" key="2">
    <source>
        <dbReference type="ARBA" id="ARBA00002039"/>
    </source>
</evidence>
<evidence type="ECO:0000256" key="5">
    <source>
        <dbReference type="ARBA" id="ARBA00015719"/>
    </source>
</evidence>
<dbReference type="Proteomes" id="UP000295334">
    <property type="component" value="Unassembled WGS sequence"/>
</dbReference>
<dbReference type="GO" id="GO:0006508">
    <property type="term" value="P:proteolysis"/>
    <property type="evidence" value="ECO:0007669"/>
    <property type="project" value="UniProtKB-KW"/>
</dbReference>
<dbReference type="InterPro" id="IPR029062">
    <property type="entry name" value="Class_I_gatase-like"/>
</dbReference>
<comment type="caution">
    <text evidence="10">The sequence shown here is derived from an EMBL/GenBank/DDBJ whole genome shotgun (WGS) entry which is preliminary data.</text>
</comment>
<dbReference type="PIRSF" id="PIRSF032067">
    <property type="entry name" value="Cyanophycinase"/>
    <property type="match status" value="1"/>
</dbReference>
<keyword evidence="11" id="KW-1185">Reference proteome</keyword>
<sequence>MIQKGMSSCLLIRIVFCGTGFITPVCMKYPKGFLVSIGGAEDKGDRSELDERYELDFFKYGILENVRALMRKEKPHVEVITTASGIPDDYFREYEKAFRSLGFGEVGHLRIRDRNDACDPAFLERLRRCDGVMISGGDQSRLCAVLGGTPVFDIIRERYLNEDFVVAGTSAGAASMSNTMISGGDPARAYFKGEVQLSMGFGFMNDVIIDTHFDKRGRFGRLVQAIATQPGAIGIGLGEDTGIIVQGGTRCRAIGSSSVVVVDGHDVYYNNITEVRKSAPVSVGGLRVHIMTHADEFDIETRRFSGNKFEEHI</sequence>
<dbReference type="PANTHER" id="PTHR36175">
    <property type="entry name" value="CYANOPHYCINASE"/>
    <property type="match status" value="1"/>
</dbReference>
<keyword evidence="6" id="KW-0645">Protease</keyword>
<dbReference type="GO" id="GO:0008236">
    <property type="term" value="F:serine-type peptidase activity"/>
    <property type="evidence" value="ECO:0007669"/>
    <property type="project" value="UniProtKB-KW"/>
</dbReference>
<dbReference type="GO" id="GO:0008241">
    <property type="term" value="F:peptidyl-dipeptidase activity"/>
    <property type="evidence" value="ECO:0007669"/>
    <property type="project" value="UniProtKB-EC"/>
</dbReference>
<evidence type="ECO:0000256" key="4">
    <source>
        <dbReference type="ARBA" id="ARBA00013115"/>
    </source>
</evidence>
<dbReference type="GO" id="GO:0004180">
    <property type="term" value="F:carboxypeptidase activity"/>
    <property type="evidence" value="ECO:0007669"/>
    <property type="project" value="UniProtKB-KW"/>
</dbReference>
<evidence type="ECO:0000256" key="7">
    <source>
        <dbReference type="ARBA" id="ARBA00022801"/>
    </source>
</evidence>
<dbReference type="SUPFAM" id="SSF52317">
    <property type="entry name" value="Class I glutamine amidotransferase-like"/>
    <property type="match status" value="1"/>
</dbReference>
<feature type="active site" description="Charge relay system" evidence="9">
    <location>
        <position position="212"/>
    </location>
</feature>